<name>A0A0G4P3S4_PENC3</name>
<evidence type="ECO:0000313" key="2">
    <source>
        <dbReference type="Proteomes" id="UP000053732"/>
    </source>
</evidence>
<evidence type="ECO:0000313" key="1">
    <source>
        <dbReference type="EMBL" id="CRL20939.1"/>
    </source>
</evidence>
<dbReference type="EMBL" id="HG793138">
    <property type="protein sequence ID" value="CRL20939.1"/>
    <property type="molecule type" value="Genomic_DNA"/>
</dbReference>
<reference evidence="1 2" key="1">
    <citation type="journal article" date="2014" name="Nat. Commun.">
        <title>Multiple recent horizontal transfers of a large genomic region in cheese making fungi.</title>
        <authorList>
            <person name="Cheeseman K."/>
            <person name="Ropars J."/>
            <person name="Renault P."/>
            <person name="Dupont J."/>
            <person name="Gouzy J."/>
            <person name="Branca A."/>
            <person name="Abraham A.L."/>
            <person name="Ceppi M."/>
            <person name="Conseiller E."/>
            <person name="Debuchy R."/>
            <person name="Malagnac F."/>
            <person name="Goarin A."/>
            <person name="Silar P."/>
            <person name="Lacoste S."/>
            <person name="Sallet E."/>
            <person name="Bensimon A."/>
            <person name="Giraud T."/>
            <person name="Brygoo Y."/>
        </authorList>
    </citation>
    <scope>NUCLEOTIDE SEQUENCE [LARGE SCALE GENOMIC DNA]</scope>
    <source>
        <strain evidence="2">FM 013</strain>
    </source>
</reference>
<proteinExistence type="predicted"/>
<gene>
    <name evidence="1" type="ORF">PCAMFM013_S005g000103</name>
</gene>
<keyword evidence="2" id="KW-1185">Reference proteome</keyword>
<organism evidence="1 2">
    <name type="scientific">Penicillium camemberti (strain FM 013)</name>
    <dbReference type="NCBI Taxonomy" id="1429867"/>
    <lineage>
        <taxon>Eukaryota</taxon>
        <taxon>Fungi</taxon>
        <taxon>Dikarya</taxon>
        <taxon>Ascomycota</taxon>
        <taxon>Pezizomycotina</taxon>
        <taxon>Eurotiomycetes</taxon>
        <taxon>Eurotiomycetidae</taxon>
        <taxon>Eurotiales</taxon>
        <taxon>Aspergillaceae</taxon>
        <taxon>Penicillium</taxon>
    </lineage>
</organism>
<sequence length="57" mass="6253">MTGLEHGFPNTGAHGTMLLAVMLDRRGDLDGSLNQERQTRIGDLRRQDTACIASMSH</sequence>
<dbReference type="Proteomes" id="UP000053732">
    <property type="component" value="Unassembled WGS sequence"/>
</dbReference>
<accession>A0A0G4P3S4</accession>
<dbReference type="AlphaFoldDB" id="A0A0G4P3S4"/>
<protein>
    <submittedName>
        <fullName evidence="1">Str. FM013</fullName>
    </submittedName>
</protein>